<dbReference type="InterPro" id="IPR001452">
    <property type="entry name" value="SH3_domain"/>
</dbReference>
<evidence type="ECO:0000259" key="9">
    <source>
        <dbReference type="PROSITE" id="PS50002"/>
    </source>
</evidence>
<feature type="compositionally biased region" description="Pro residues" evidence="8">
    <location>
        <begin position="1703"/>
        <end position="1715"/>
    </location>
</feature>
<dbReference type="Pfam" id="PF16172">
    <property type="entry name" value="DOCK_N"/>
    <property type="match status" value="1"/>
</dbReference>
<dbReference type="STRING" id="2018661.A0A2A2J2T7"/>
<dbReference type="Gene3D" id="2.60.40.150">
    <property type="entry name" value="C2 domain"/>
    <property type="match status" value="2"/>
</dbReference>
<evidence type="ECO:0000256" key="2">
    <source>
        <dbReference type="ARBA" id="ARBA00022443"/>
    </source>
</evidence>
<dbReference type="InterPro" id="IPR027357">
    <property type="entry name" value="DOCKER_dom"/>
</dbReference>
<dbReference type="PROSITE" id="PS51651">
    <property type="entry name" value="DOCKER"/>
    <property type="match status" value="1"/>
</dbReference>
<dbReference type="GO" id="GO:0005737">
    <property type="term" value="C:cytoplasm"/>
    <property type="evidence" value="ECO:0007669"/>
    <property type="project" value="UniProtKB-SubCell"/>
</dbReference>
<dbReference type="GO" id="GO:0007264">
    <property type="term" value="P:small GTPase-mediated signal transduction"/>
    <property type="evidence" value="ECO:0007669"/>
    <property type="project" value="InterPro"/>
</dbReference>
<reference evidence="11 12" key="1">
    <citation type="journal article" date="2017" name="Curr. Biol.">
        <title>Genome architecture and evolution of a unichromosomal asexual nematode.</title>
        <authorList>
            <person name="Fradin H."/>
            <person name="Zegar C."/>
            <person name="Gutwein M."/>
            <person name="Lucas J."/>
            <person name="Kovtun M."/>
            <person name="Corcoran D."/>
            <person name="Baugh L.R."/>
            <person name="Kiontke K."/>
            <person name="Gunsalus K."/>
            <person name="Fitch D.H."/>
            <person name="Piano F."/>
        </authorList>
    </citation>
    <scope>NUCLEOTIDE SEQUENCE [LARGE SCALE GENOMIC DNA]</scope>
    <source>
        <strain evidence="11">PF1309</strain>
    </source>
</reference>
<evidence type="ECO:0000256" key="1">
    <source>
        <dbReference type="ARBA" id="ARBA00004496"/>
    </source>
</evidence>
<dbReference type="SUPFAM" id="SSF48371">
    <property type="entry name" value="ARM repeat"/>
    <property type="match status" value="1"/>
</dbReference>
<feature type="domain" description="DOCKER" evidence="10">
    <location>
        <begin position="1184"/>
        <end position="1576"/>
    </location>
</feature>
<evidence type="ECO:0000256" key="4">
    <source>
        <dbReference type="ARBA" id="ARBA00022553"/>
    </source>
</evidence>
<evidence type="ECO:0000256" key="3">
    <source>
        <dbReference type="ARBA" id="ARBA00022490"/>
    </source>
</evidence>
<evidence type="ECO:0008006" key="13">
    <source>
        <dbReference type="Google" id="ProtNLM"/>
    </source>
</evidence>
<dbReference type="GO" id="GO:0005886">
    <property type="term" value="C:plasma membrane"/>
    <property type="evidence" value="ECO:0007669"/>
    <property type="project" value="TreeGrafter"/>
</dbReference>
<keyword evidence="5" id="KW-0344">Guanine-nucleotide releasing factor</keyword>
<dbReference type="Gene3D" id="1.20.58.740">
    <property type="match status" value="1"/>
</dbReference>
<proteinExistence type="inferred from homology"/>
<evidence type="ECO:0000256" key="7">
    <source>
        <dbReference type="PROSITE-ProRule" id="PRU00984"/>
    </source>
</evidence>
<sequence>MKETKQRRAIAQCNFEPSTSHQNQLIERQFPLSFLNFSIGDRLQIISTNDDWAFGSCETSAKEGLFPLNAVQLIDESGADTGKTEDDSSSREAKLLVKEIDYAIHRWWKRLKSIYSKQAEVYYMQDILDYMDDLLSVRKKIIVGGIPSDELNSLRLTVASRIDKGNMQMGLEVTIRRSNGQPYLPDSISLLQCYEEHVLSQKKVIAEIKDKSTDRVPEVFSLLVTIKSIQLLTKFNCHIVMALYDLDAKQFFTDDFVFQWKGSEPTNKEVNFKALFSCFSKFDQSRRIALVTRVYQIAPVESSTTSLKRSLETTPSSHYCKQEYAFDLLEVSAMFSRPEISNDGRERVIFLNRDQDFATVLKTFLQSGKMPKYSGTSEDVRFLISAQLVEGSAHDIRLKKPHFYNSKNPPVTLVRFDQLQFVGELRNELHLVLSGCELTGKERNIEVRLCVVESNGYPLKDIFEVMMPTGPKLESEYRTAVFYHEEKPQWHEKVKGPVALAYAHILRDASLIADGEHELLVYKTESTHFDDENISYMELLKEIATNGMKPHANGFTLSEKSSINIITRACSTILTQNNHLRNILQWRKNASTLQSSLQALSVPVGETKVDIMRFMHPLLDSLFELWEDKESLLLPAFDVIVAVLRITDEQAFAEYLPILDTYIQRFPYETAAFKLLQCLNHYIESAVQNNNEKTRNSLKEMGSIFRLIMQSMKCSRTFNTDPTFTALFSAQLGSVLRSFVSLMSESRERMNVQNTALRHLPTIIDPIYKSHSLDVDRLCNFILDVLGNFGENIVARERLSFISQLIGTELFANPKCRAVLLPACIQIMQDHLDPYSFAQTSTFMECATDCAVIIGVLIEALFPLEPVDDEFREESGSDEELNAIITELYRPLVQAMVIVTQHENSDEVRGRFFSVILALLDKMSAAMFSASVDEKRTELDRRDFLAEMLQMCRQMLARPPFSSTWRQMIITQNKTIHKALRFVMSAIQNYFSKENFSPDIWKEFMQTCIMFVEQLRDVDEFMATDTERKLIKAATHDFRSMWFRLSPIEKLNYIPELVGPFLKVALLEDNESQLATIPVFFDMLQTEVSSNSERTFDQFATELITKLDLYIEQGQGTPTFQANFVKVFKSLCLPAKELWEEGGEELIDRVDRLLSHLFEYRQIREQNDSIENVMSRTIQLLRYYEEFGHHELYVSYVYKLYDLHVLHSNELEAAKTLLRHTTMLTWSDDKLPDYLIRRGLNRHCATERQLKENLLLEAANLFDKGDLWEDAIRILKQLSVVYEEIIIDYVKLSNLTERISSLYRKIDKEERAHYYYYFVAFYGKGFPSYLDGHRFVFRSNRLERHVDFVQRIGEIFNLDPMGEPCPFEDNYDANPAIKGYYRHYNIRHFEYSRIEERRDTKWTRIDESNEGLRMWIVRRKLNTFESLPCELRCSEISNISEPILISPLQHSVEQMQRKNKELREMGKSIEHNTSISLKKLSGAIMGVVRAAVMGGIKNYEVYFTDECANICEAHEKALMMELSALIVEQVEILEYCIYIHSKHCVDESDKLIHGSLVDAYEEHKRYIEEGYGKTTSILPPGTSIRLSVHSNEDRERRHTEGESATGSSSTLKARAFNAMQMLTAPSSKRGSTTPLTVEKIPSVSRLSTDHNLSVPPISPSASLGRDSAISLSSIAMKIRKQANSSLDGIRIRKPSTSSLSSYIPPPLPPRPPTDV</sequence>
<keyword evidence="3" id="KW-0963">Cytoplasm</keyword>
<feature type="compositionally biased region" description="Basic and acidic residues" evidence="8">
    <location>
        <begin position="1590"/>
        <end position="1601"/>
    </location>
</feature>
<dbReference type="InterPro" id="IPR043161">
    <property type="entry name" value="DOCK_C_lobe_A"/>
</dbReference>
<dbReference type="InterPro" id="IPR027007">
    <property type="entry name" value="C2_DOCK-type_domain"/>
</dbReference>
<dbReference type="GO" id="GO:0007520">
    <property type="term" value="P:myoblast fusion"/>
    <property type="evidence" value="ECO:0007669"/>
    <property type="project" value="TreeGrafter"/>
</dbReference>
<dbReference type="InterPro" id="IPR016024">
    <property type="entry name" value="ARM-type_fold"/>
</dbReference>
<dbReference type="InterPro" id="IPR032376">
    <property type="entry name" value="DOCK_N"/>
</dbReference>
<keyword evidence="12" id="KW-1185">Reference proteome</keyword>
<keyword evidence="4" id="KW-0597">Phosphoprotein</keyword>
<comment type="caution">
    <text evidence="11">The sequence shown here is derived from an EMBL/GenBank/DDBJ whole genome shotgun (WGS) entry which is preliminary data.</text>
</comment>
<dbReference type="InterPro" id="IPR026791">
    <property type="entry name" value="DOCK"/>
</dbReference>
<comment type="subcellular location">
    <subcellularLocation>
        <location evidence="1">Cytoplasm</location>
    </subcellularLocation>
</comment>
<evidence type="ECO:0000256" key="6">
    <source>
        <dbReference type="PROSITE-ProRule" id="PRU00192"/>
    </source>
</evidence>
<dbReference type="Pfam" id="PF14429">
    <property type="entry name" value="DOCK-C2"/>
    <property type="match status" value="1"/>
</dbReference>
<feature type="region of interest" description="Disordered" evidence="8">
    <location>
        <begin position="1682"/>
        <end position="1715"/>
    </location>
</feature>
<comment type="similarity">
    <text evidence="7">Belongs to the DOCK family.</text>
</comment>
<accession>A0A2A2J2T7</accession>
<evidence type="ECO:0000256" key="8">
    <source>
        <dbReference type="SAM" id="MobiDB-lite"/>
    </source>
</evidence>
<dbReference type="PANTHER" id="PTHR45653">
    <property type="entry name" value="DEDICATOR OF CYTOKINESIS"/>
    <property type="match status" value="1"/>
</dbReference>
<dbReference type="InterPro" id="IPR046769">
    <property type="entry name" value="DOCKER_Lobe_A"/>
</dbReference>
<dbReference type="Gene3D" id="2.30.30.40">
    <property type="entry name" value="SH3 Domains"/>
    <property type="match status" value="1"/>
</dbReference>
<evidence type="ECO:0000313" key="11">
    <source>
        <dbReference type="EMBL" id="PAV55981.1"/>
    </source>
</evidence>
<dbReference type="GO" id="GO:0005085">
    <property type="term" value="F:guanyl-nucleotide exchange factor activity"/>
    <property type="evidence" value="ECO:0007669"/>
    <property type="project" value="UniProtKB-KW"/>
</dbReference>
<dbReference type="PROSITE" id="PS50002">
    <property type="entry name" value="SH3"/>
    <property type="match status" value="1"/>
</dbReference>
<evidence type="ECO:0000313" key="12">
    <source>
        <dbReference type="Proteomes" id="UP000218231"/>
    </source>
</evidence>
<dbReference type="PANTHER" id="PTHR45653:SF10">
    <property type="entry name" value="MYOBLAST CITY, ISOFORM B"/>
    <property type="match status" value="1"/>
</dbReference>
<dbReference type="Proteomes" id="UP000218231">
    <property type="component" value="Unassembled WGS sequence"/>
</dbReference>
<feature type="domain" description="SH3" evidence="9">
    <location>
        <begin position="4"/>
        <end position="76"/>
    </location>
</feature>
<dbReference type="Pfam" id="PF06920">
    <property type="entry name" value="DHR-2_Lobe_A"/>
    <property type="match status" value="1"/>
</dbReference>
<dbReference type="InterPro" id="IPR042455">
    <property type="entry name" value="DOCK_N_sub1"/>
</dbReference>
<dbReference type="InterPro" id="IPR035892">
    <property type="entry name" value="C2_domain_sf"/>
</dbReference>
<dbReference type="EMBL" id="LIAE01010731">
    <property type="protein sequence ID" value="PAV55981.1"/>
    <property type="molecule type" value="Genomic_DNA"/>
</dbReference>
<feature type="region of interest" description="Disordered" evidence="8">
    <location>
        <begin position="1579"/>
        <end position="1610"/>
    </location>
</feature>
<dbReference type="SMART" id="SM00326">
    <property type="entry name" value="SH3"/>
    <property type="match status" value="1"/>
</dbReference>
<dbReference type="Gene3D" id="1.25.40.410">
    <property type="match status" value="1"/>
</dbReference>
<dbReference type="OrthoDB" id="18896at2759"/>
<dbReference type="SUPFAM" id="SSF50044">
    <property type="entry name" value="SH3-domain"/>
    <property type="match status" value="1"/>
</dbReference>
<gene>
    <name evidence="11" type="ORF">WR25_14350</name>
</gene>
<name>A0A2A2J2T7_9BILA</name>
<dbReference type="CDD" id="cd11684">
    <property type="entry name" value="DHR2_DOCK"/>
    <property type="match status" value="1"/>
</dbReference>
<evidence type="ECO:0000259" key="10">
    <source>
        <dbReference type="PROSITE" id="PS51651"/>
    </source>
</evidence>
<dbReference type="GO" id="GO:0016477">
    <property type="term" value="P:cell migration"/>
    <property type="evidence" value="ECO:0007669"/>
    <property type="project" value="TreeGrafter"/>
</dbReference>
<keyword evidence="2 6" id="KW-0728">SH3 domain</keyword>
<dbReference type="InterPro" id="IPR043162">
    <property type="entry name" value="DOCK_C_lobe_C"/>
</dbReference>
<dbReference type="Pfam" id="PF23554">
    <property type="entry name" value="TPR_DOCK"/>
    <property type="match status" value="1"/>
</dbReference>
<evidence type="ECO:0000256" key="5">
    <source>
        <dbReference type="ARBA" id="ARBA00022658"/>
    </source>
</evidence>
<dbReference type="InterPro" id="IPR036028">
    <property type="entry name" value="SH3-like_dom_sf"/>
</dbReference>
<dbReference type="Pfam" id="PF20421">
    <property type="entry name" value="DHR-2_Lobe_C"/>
    <property type="match status" value="1"/>
</dbReference>
<protein>
    <recommendedName>
        <fullName evidence="13">SH3 domain-containing protein</fullName>
    </recommendedName>
</protein>
<organism evidence="11 12">
    <name type="scientific">Diploscapter pachys</name>
    <dbReference type="NCBI Taxonomy" id="2018661"/>
    <lineage>
        <taxon>Eukaryota</taxon>
        <taxon>Metazoa</taxon>
        <taxon>Ecdysozoa</taxon>
        <taxon>Nematoda</taxon>
        <taxon>Chromadorea</taxon>
        <taxon>Rhabditida</taxon>
        <taxon>Rhabditina</taxon>
        <taxon>Rhabditomorpha</taxon>
        <taxon>Rhabditoidea</taxon>
        <taxon>Rhabditidae</taxon>
        <taxon>Diploscapter</taxon>
    </lineage>
</organism>
<dbReference type="InterPro" id="IPR056372">
    <property type="entry name" value="TPR_DOCK"/>
</dbReference>
<dbReference type="Gene3D" id="1.20.1270.350">
    <property type="entry name" value="Dedicator of cytokinesis N-terminal subdomain"/>
    <property type="match status" value="1"/>
</dbReference>
<dbReference type="InterPro" id="IPR046773">
    <property type="entry name" value="DOCKER_Lobe_C"/>
</dbReference>
<dbReference type="GO" id="GO:0031267">
    <property type="term" value="F:small GTPase binding"/>
    <property type="evidence" value="ECO:0007669"/>
    <property type="project" value="TreeGrafter"/>
</dbReference>